<proteinExistence type="predicted"/>
<keyword evidence="4" id="KW-1185">Reference proteome</keyword>
<dbReference type="InterPro" id="IPR015421">
    <property type="entry name" value="PyrdxlP-dep_Trfase_major"/>
</dbReference>
<dbReference type="PANTHER" id="PTHR43686:SF1">
    <property type="entry name" value="AMINOTRAN_5 DOMAIN-CONTAINING PROTEIN"/>
    <property type="match status" value="1"/>
</dbReference>
<dbReference type="EMBL" id="JAVRJZ010000002">
    <property type="protein sequence ID" value="KAK2725818.1"/>
    <property type="molecule type" value="Genomic_DNA"/>
</dbReference>
<dbReference type="CDD" id="cd24138">
    <property type="entry name" value="TtcA-like"/>
    <property type="match status" value="1"/>
</dbReference>
<dbReference type="InterPro" id="IPR000192">
    <property type="entry name" value="Aminotrans_V_dom"/>
</dbReference>
<organism evidence="3 4">
    <name type="scientific">Artemia franciscana</name>
    <name type="common">Brine shrimp</name>
    <name type="synonym">Artemia sanfranciscana</name>
    <dbReference type="NCBI Taxonomy" id="6661"/>
    <lineage>
        <taxon>Eukaryota</taxon>
        <taxon>Metazoa</taxon>
        <taxon>Ecdysozoa</taxon>
        <taxon>Arthropoda</taxon>
        <taxon>Crustacea</taxon>
        <taxon>Branchiopoda</taxon>
        <taxon>Anostraca</taxon>
        <taxon>Artemiidae</taxon>
        <taxon>Artemia</taxon>
    </lineage>
</organism>
<accession>A0AA88I7V8</accession>
<dbReference type="Proteomes" id="UP001187531">
    <property type="component" value="Unassembled WGS sequence"/>
</dbReference>
<evidence type="ECO:0008006" key="5">
    <source>
        <dbReference type="Google" id="ProtNLM"/>
    </source>
</evidence>
<evidence type="ECO:0000259" key="2">
    <source>
        <dbReference type="Pfam" id="PF01171"/>
    </source>
</evidence>
<dbReference type="Gene3D" id="3.40.50.620">
    <property type="entry name" value="HUPs"/>
    <property type="match status" value="1"/>
</dbReference>
<dbReference type="InterPro" id="IPR011063">
    <property type="entry name" value="TilS/TtcA_N"/>
</dbReference>
<feature type="domain" description="tRNA(Ile)-lysidine/2-thiocytidine synthase N-terminal" evidence="2">
    <location>
        <begin position="836"/>
        <end position="1005"/>
    </location>
</feature>
<dbReference type="InterPro" id="IPR014729">
    <property type="entry name" value="Rossmann-like_a/b/a_fold"/>
</dbReference>
<dbReference type="EMBL" id="JAVRJZ010000002">
    <property type="protein sequence ID" value="KAK2725816.1"/>
    <property type="molecule type" value="Genomic_DNA"/>
</dbReference>
<evidence type="ECO:0000259" key="1">
    <source>
        <dbReference type="Pfam" id="PF00266"/>
    </source>
</evidence>
<dbReference type="InterPro" id="IPR015424">
    <property type="entry name" value="PyrdxlP-dep_Trfase"/>
</dbReference>
<evidence type="ECO:0000313" key="3">
    <source>
        <dbReference type="EMBL" id="KAK2725815.1"/>
    </source>
</evidence>
<name>A0AA88I7V8_ARTSF</name>
<dbReference type="PANTHER" id="PTHR43686">
    <property type="entry name" value="SULFURTRANSFERASE-RELATED"/>
    <property type="match status" value="1"/>
</dbReference>
<dbReference type="Pfam" id="PF00266">
    <property type="entry name" value="Aminotran_5"/>
    <property type="match status" value="1"/>
</dbReference>
<comment type="caution">
    <text evidence="3">The sequence shown here is derived from an EMBL/GenBank/DDBJ whole genome shotgun (WGS) entry which is preliminary data.</text>
</comment>
<dbReference type="AlphaFoldDB" id="A0AA88I7V8"/>
<evidence type="ECO:0000313" key="4">
    <source>
        <dbReference type="Proteomes" id="UP001187531"/>
    </source>
</evidence>
<gene>
    <name evidence="3" type="ORF">QYM36_000332</name>
</gene>
<reference evidence="3" key="1">
    <citation type="submission" date="2023-07" db="EMBL/GenBank/DDBJ databases">
        <title>Chromosome-level genome assembly of Artemia franciscana.</title>
        <authorList>
            <person name="Jo E."/>
        </authorList>
    </citation>
    <scope>NUCLEOTIDE SEQUENCE</scope>
    <source>
        <tissue evidence="3">Whole body</tissue>
    </source>
</reference>
<dbReference type="SUPFAM" id="SSF53383">
    <property type="entry name" value="PLP-dependent transferases"/>
    <property type="match status" value="1"/>
</dbReference>
<protein>
    <recommendedName>
        <fullName evidence="5">tRNA 2-thiocytidine biosynthesis protein TtcA</fullName>
    </recommendedName>
</protein>
<dbReference type="Gene3D" id="3.90.1150.10">
    <property type="entry name" value="Aspartate Aminotransferase, domain 1"/>
    <property type="match status" value="1"/>
</dbReference>
<sequence>MACQLPVFKYEEMQQVCGSRKFYDLQPAFDPTDDKYFLDLAINEEKHHSETEPHKDILDFIYSDVIGEKQIFKGPFGNRKVVYCDYVASGKPMKSIENYLYSQVLPFYGNTHTTTSICSLQTTLFRDEARDIIRNAVNASEHDSVIFTGSGCTGAVHKLINGLKLNVSPIVLHGPYEHHSNLLPWREISAMTIRINETDDGLLDLRMLRDELEKQKGKGLLIGCFSAASNVSGIIAEDLKITALLHDYGALAFWDYAACAPYVNIDMNPIHPDYIHRDIRKDAIFFSMHKFVGGVQTPGVLVVKKQIMKNSVPNGLGGGTVFFVTRNDHRYLKDIEMKEEGGTPAIVESIRAGVVMNLKMTVTVDVITKREKEIVSKALNAWSAIPELKILGSKTAERLSVFSFKVQHSSGRYLHHNFVSAVLNDVFGIQARGGCACAGPYAQDLLGIDEYLAKEYEKILLEDSRLDRDHLRRKEEHSGYEILRPGFCRVGIPYFFPDKMVDFVIEAVSLTAKFCWMLLPCYRLNPETGEWHHSSQLTFKNRRWLGNLRFSKYGLEINKSNDLIEDALSPEDTIHDFLSNILPNTKTHVKSVPDEKLLFDSEKKIRLRWFMIPSEAVTYLKGGHCDDFVPPFSVKDYKEAPTEFKGTSLHSTTTTSVQQAVINANATKDTGKKLNSSFILTNSTAPNNETKECNYAKQHEVIGDVVENLMEQGCFIKKEPSKLVKVVHRKRERWEYSNMSNIEKQVNSAEQRNSDESWYKSENQEIVEDSLGGLFTLSNVSNTGSSCSSNDSAIEPDVEKPDETEMSGWVFVPKNIMKPMIDSIKTHEMIKSGERVLVCVSGGKDSLTLLHALNQYKEHMKRRGFFFEIGAVTVDPGSSSYDPSSLIPYMRQLGIPYYYEKQGILVQALACEDGISSICSFCSRMKRGRIYAAARRAGYNVIAMGQHLDDLAESFFMSVMHNGRLRTMKASYMNRDMDIRIIRPLVSIRERDIREFAESNRLPIISENCPACFENPKERHRIKQLLAAQEILHPQIFHSIRCALMPLMSISLPGVERRLFGKKSKENEISMEEEDIL</sequence>
<dbReference type="EMBL" id="JAVRJZ010000002">
    <property type="protein sequence ID" value="KAK2725815.1"/>
    <property type="molecule type" value="Genomic_DNA"/>
</dbReference>
<dbReference type="Gene3D" id="3.40.640.10">
    <property type="entry name" value="Type I PLP-dependent aspartate aminotransferase-like (Major domain)"/>
    <property type="match status" value="1"/>
</dbReference>
<dbReference type="EMBL" id="JAVRJZ010000002">
    <property type="protein sequence ID" value="KAK2725817.1"/>
    <property type="molecule type" value="Genomic_DNA"/>
</dbReference>
<dbReference type="Pfam" id="PF01171">
    <property type="entry name" value="ATP_bind_3"/>
    <property type="match status" value="1"/>
</dbReference>
<dbReference type="InterPro" id="IPR015422">
    <property type="entry name" value="PyrdxlP-dep_Trfase_small"/>
</dbReference>
<dbReference type="SUPFAM" id="SSF52402">
    <property type="entry name" value="Adenine nucleotide alpha hydrolases-like"/>
    <property type="match status" value="1"/>
</dbReference>
<feature type="domain" description="Aminotransferase class V" evidence="1">
    <location>
        <begin position="83"/>
        <end position="443"/>
    </location>
</feature>